<proteinExistence type="predicted"/>
<dbReference type="Proteomes" id="UP000828048">
    <property type="component" value="Chromosome 11"/>
</dbReference>
<comment type="caution">
    <text evidence="1">The sequence shown here is derived from an EMBL/GenBank/DDBJ whole genome shotgun (WGS) entry which is preliminary data.</text>
</comment>
<dbReference type="EMBL" id="CM037161">
    <property type="protein sequence ID" value="KAH7854188.1"/>
    <property type="molecule type" value="Genomic_DNA"/>
</dbReference>
<name>A0ACB7YLX1_9ERIC</name>
<protein>
    <submittedName>
        <fullName evidence="1">Uncharacterized protein</fullName>
    </submittedName>
</protein>
<reference evidence="1 2" key="1">
    <citation type="journal article" date="2021" name="Hortic Res">
        <title>High-quality reference genome and annotation aids understanding of berry development for evergreen blueberry (Vaccinium darrowii).</title>
        <authorList>
            <person name="Yu J."/>
            <person name="Hulse-Kemp A.M."/>
            <person name="Babiker E."/>
            <person name="Staton M."/>
        </authorList>
    </citation>
    <scope>NUCLEOTIDE SEQUENCE [LARGE SCALE GENOMIC DNA]</scope>
    <source>
        <strain evidence="2">cv. NJ 8807/NJ 8810</strain>
        <tissue evidence="1">Young leaf</tissue>
    </source>
</reference>
<keyword evidence="2" id="KW-1185">Reference proteome</keyword>
<accession>A0ACB7YLX1</accession>
<evidence type="ECO:0000313" key="2">
    <source>
        <dbReference type="Proteomes" id="UP000828048"/>
    </source>
</evidence>
<gene>
    <name evidence="1" type="ORF">Vadar_011174</name>
</gene>
<organism evidence="1 2">
    <name type="scientific">Vaccinium darrowii</name>
    <dbReference type="NCBI Taxonomy" id="229202"/>
    <lineage>
        <taxon>Eukaryota</taxon>
        <taxon>Viridiplantae</taxon>
        <taxon>Streptophyta</taxon>
        <taxon>Embryophyta</taxon>
        <taxon>Tracheophyta</taxon>
        <taxon>Spermatophyta</taxon>
        <taxon>Magnoliopsida</taxon>
        <taxon>eudicotyledons</taxon>
        <taxon>Gunneridae</taxon>
        <taxon>Pentapetalae</taxon>
        <taxon>asterids</taxon>
        <taxon>Ericales</taxon>
        <taxon>Ericaceae</taxon>
        <taxon>Vaccinioideae</taxon>
        <taxon>Vaccinieae</taxon>
        <taxon>Vaccinium</taxon>
    </lineage>
</organism>
<sequence>MASSDPIEAPPSPPRETPTINSSTKTKSKFSIRYLAANFKAKFCASKPKPVENNHHKKTHHGVALSLSYRRIHNDLLLLESALENYTDHVNVQINLAREKFKELQNFWSSERDFDELQRAIAKLKRQIPSEVNISSTTTTKDDQHGEGPPRSFKIITNDLLLMDSSLKNYTNYMNGQINEAREKLKELQNLGSSERDFDEVRMAITKLHIPEPVNIIRPTTPTTNEDEDREDEDRIISNQLRLLDLATEHMDCTSKKINQAREKIKELQTASSSEGYSVELRNPGLWKEIKKLILQIPLDFTVPEVRESRDNRWPNVNGVKDGEMQFFYKEPQVEHAGDFDGLLKAFRDLPEHVQHCLLCFFKFPAKATIKRMTMIYLWMGQEFFIWGRAKEHKLLDPGEMFGQEIFDELIAKDFIEPVNQKYSLVPDSCRMKLSVRSSLLEEAEKRGFTSNGTLDLDLRFVCGDRLPGHSCLINVGEAIIDCRPAIFENMKHIRSLYLGRWQSSAKHHIELVDGRILDGLKMLYNLTFLSLRGISMITELPRSISELKNLEILDLRACHNLEAIPDTISLLERLEHLDMSECYFLEHMPKSLDQLPHLEVLKGFFIGDFNDNTGLCTLYDLSTGFEQFTLTKLNIYTSVKQFPREPDVSNLQRFKYLKKLTISWGVCSLQGQSNIEIQDQFQGSGTPFFLLEKLDLRGCPWTTLPHWLRSAELCKLQKLYIRGGKLRDLSQLRYREGGQWKVKMIRLKYLSDLAIDWGELRRLFPQLIYLHQKECPKLKDFPCDESGVWMDKNATYIQEQLQKYFRNSGISSSSMLGSGSTSAPDDCNVGPVDEIVQA</sequence>
<evidence type="ECO:0000313" key="1">
    <source>
        <dbReference type="EMBL" id="KAH7854188.1"/>
    </source>
</evidence>